<sequence>MITSKQSCNVLVLHTPHPLLVSHHTIFLYYHFPPYNILLHIHFLSSTFLNTLRSFTPSRSHFISDVTTFQFIK</sequence>
<name>A0A0V0IKY8_SOLCH</name>
<reference evidence="1" key="1">
    <citation type="submission" date="2015-12" db="EMBL/GenBank/DDBJ databases">
        <title>Gene expression during late stages of embryo sac development: a critical building block for successful pollen-pistil interactions.</title>
        <authorList>
            <person name="Liu Y."/>
            <person name="Joly V."/>
            <person name="Sabar M."/>
            <person name="Matton D.P."/>
        </authorList>
    </citation>
    <scope>NUCLEOTIDE SEQUENCE</scope>
</reference>
<accession>A0A0V0IKY8</accession>
<proteinExistence type="predicted"/>
<protein>
    <submittedName>
        <fullName evidence="1">Putative ovule protein</fullName>
    </submittedName>
</protein>
<dbReference type="AlphaFoldDB" id="A0A0V0IKY8"/>
<organism evidence="1">
    <name type="scientific">Solanum chacoense</name>
    <name type="common">Chaco potato</name>
    <dbReference type="NCBI Taxonomy" id="4108"/>
    <lineage>
        <taxon>Eukaryota</taxon>
        <taxon>Viridiplantae</taxon>
        <taxon>Streptophyta</taxon>
        <taxon>Embryophyta</taxon>
        <taxon>Tracheophyta</taxon>
        <taxon>Spermatophyta</taxon>
        <taxon>Magnoliopsida</taxon>
        <taxon>eudicotyledons</taxon>
        <taxon>Gunneridae</taxon>
        <taxon>Pentapetalae</taxon>
        <taxon>asterids</taxon>
        <taxon>lamiids</taxon>
        <taxon>Solanales</taxon>
        <taxon>Solanaceae</taxon>
        <taxon>Solanoideae</taxon>
        <taxon>Solaneae</taxon>
        <taxon>Solanum</taxon>
    </lineage>
</organism>
<dbReference type="EMBL" id="GEDG01005155">
    <property type="protein sequence ID" value="JAP33292.1"/>
    <property type="molecule type" value="Transcribed_RNA"/>
</dbReference>
<evidence type="ECO:0000313" key="1">
    <source>
        <dbReference type="EMBL" id="JAP33292.1"/>
    </source>
</evidence>